<reference evidence="3" key="1">
    <citation type="submission" date="2020-07" db="EMBL/GenBank/DDBJ databases">
        <title>Huge and variable diversity of episymbiotic CPR bacteria and DPANN archaea in groundwater ecosystems.</title>
        <authorList>
            <person name="He C.Y."/>
            <person name="Keren R."/>
            <person name="Whittaker M."/>
            <person name="Farag I.F."/>
            <person name="Doudna J."/>
            <person name="Cate J.H.D."/>
            <person name="Banfield J.F."/>
        </authorList>
    </citation>
    <scope>NUCLEOTIDE SEQUENCE</scope>
    <source>
        <strain evidence="3">NC_groundwater_763_Ag_S-0.2um_68_21</strain>
    </source>
</reference>
<dbReference type="SUPFAM" id="SSF53850">
    <property type="entry name" value="Periplasmic binding protein-like II"/>
    <property type="match status" value="1"/>
</dbReference>
<dbReference type="EMBL" id="JACPUR010000013">
    <property type="protein sequence ID" value="MBI3126795.1"/>
    <property type="molecule type" value="Genomic_DNA"/>
</dbReference>
<feature type="chain" id="PRO_5036744028" evidence="2">
    <location>
        <begin position="26"/>
        <end position="324"/>
    </location>
</feature>
<dbReference type="InterPro" id="IPR042100">
    <property type="entry name" value="Bug_dom1"/>
</dbReference>
<protein>
    <submittedName>
        <fullName evidence="3">Tripartite tricarboxylate transporter substrate binding protein</fullName>
    </submittedName>
</protein>
<dbReference type="PIRSF" id="PIRSF017082">
    <property type="entry name" value="YflP"/>
    <property type="match status" value="1"/>
</dbReference>
<keyword evidence="2" id="KW-0732">Signal</keyword>
<dbReference type="PANTHER" id="PTHR42928:SF5">
    <property type="entry name" value="BLR1237 PROTEIN"/>
    <property type="match status" value="1"/>
</dbReference>
<dbReference type="PANTHER" id="PTHR42928">
    <property type="entry name" value="TRICARBOXYLATE-BINDING PROTEIN"/>
    <property type="match status" value="1"/>
</dbReference>
<comment type="similarity">
    <text evidence="1">Belongs to the UPF0065 (bug) family.</text>
</comment>
<evidence type="ECO:0000313" key="4">
    <source>
        <dbReference type="Proteomes" id="UP000782312"/>
    </source>
</evidence>
<comment type="caution">
    <text evidence="3">The sequence shown here is derived from an EMBL/GenBank/DDBJ whole genome shotgun (WGS) entry which is preliminary data.</text>
</comment>
<evidence type="ECO:0000256" key="1">
    <source>
        <dbReference type="ARBA" id="ARBA00006987"/>
    </source>
</evidence>
<dbReference type="Proteomes" id="UP000782312">
    <property type="component" value="Unassembled WGS sequence"/>
</dbReference>
<evidence type="ECO:0000313" key="3">
    <source>
        <dbReference type="EMBL" id="MBI3126795.1"/>
    </source>
</evidence>
<gene>
    <name evidence="3" type="ORF">HYZ11_04235</name>
</gene>
<dbReference type="Gene3D" id="3.40.190.10">
    <property type="entry name" value="Periplasmic binding protein-like II"/>
    <property type="match status" value="1"/>
</dbReference>
<sequence>MRRRIFLLTAAGLAAALAAPVPAPAAYPDRPITLVIPVGAGGSHDLHARGITGIISDIIGQPMIVKLLPGGAGMKGTGFVAGANPDGYTILFSHNGWDQLVPQTQKVPFNTLKAFKAVARINYGDTVFITNAQKPWKSLKDLIDYAKKNPGKVNWGHSGVWGAGHVPAAQLVRAAGIKVNFIPHKGGGPSLQAVLSGQDDMGIAFPTQIRPHVKAGRIRALAVAGDKRMEKDSDFKDVPTTAELGYPQSSFTMERIFLAPSGIPEDRLKVLRDAFEKLTKNPSFLAFMKNIGEPVQFMRGEEYEKLRPKRYAEYKELIKEMTRK</sequence>
<dbReference type="InterPro" id="IPR005064">
    <property type="entry name" value="BUG"/>
</dbReference>
<proteinExistence type="inferred from homology"/>
<organism evidence="3 4">
    <name type="scientific">Tectimicrobiota bacterium</name>
    <dbReference type="NCBI Taxonomy" id="2528274"/>
    <lineage>
        <taxon>Bacteria</taxon>
        <taxon>Pseudomonadati</taxon>
        <taxon>Nitrospinota/Tectimicrobiota group</taxon>
        <taxon>Candidatus Tectimicrobiota</taxon>
    </lineage>
</organism>
<feature type="signal peptide" evidence="2">
    <location>
        <begin position="1"/>
        <end position="25"/>
    </location>
</feature>
<dbReference type="CDD" id="cd07012">
    <property type="entry name" value="PBP2_Bug_TTT"/>
    <property type="match status" value="1"/>
</dbReference>
<dbReference type="AlphaFoldDB" id="A0A932HW52"/>
<dbReference type="Gene3D" id="3.40.190.150">
    <property type="entry name" value="Bordetella uptake gene, domain 1"/>
    <property type="match status" value="1"/>
</dbReference>
<name>A0A932HW52_UNCTE</name>
<dbReference type="Pfam" id="PF03401">
    <property type="entry name" value="TctC"/>
    <property type="match status" value="1"/>
</dbReference>
<accession>A0A932HW52</accession>
<evidence type="ECO:0000256" key="2">
    <source>
        <dbReference type="SAM" id="SignalP"/>
    </source>
</evidence>